<protein>
    <submittedName>
        <fullName evidence="4">Beta-lactamase/transpeptidase-like protein</fullName>
    </submittedName>
</protein>
<comment type="similarity">
    <text evidence="1">Belongs to the peptidase S12 family.</text>
</comment>
<dbReference type="AlphaFoldDB" id="A0A1Y1Z5G6"/>
<comment type="caution">
    <text evidence="4">The sequence shown here is derived from an EMBL/GenBank/DDBJ whole genome shotgun (WGS) entry which is preliminary data.</text>
</comment>
<dbReference type="InterPro" id="IPR001466">
    <property type="entry name" value="Beta-lactam-related"/>
</dbReference>
<evidence type="ECO:0000313" key="4">
    <source>
        <dbReference type="EMBL" id="ORY05456.1"/>
    </source>
</evidence>
<dbReference type="InterPro" id="IPR050491">
    <property type="entry name" value="AmpC-like"/>
</dbReference>
<evidence type="ECO:0000256" key="1">
    <source>
        <dbReference type="ARBA" id="ARBA00038215"/>
    </source>
</evidence>
<gene>
    <name evidence="4" type="ORF">K493DRAFT_39134</name>
</gene>
<accession>A0A1Y1Z5G6</accession>
<keyword evidence="5" id="KW-1185">Reference proteome</keyword>
<evidence type="ECO:0000313" key="5">
    <source>
        <dbReference type="Proteomes" id="UP000193498"/>
    </source>
</evidence>
<organism evidence="4 5">
    <name type="scientific">Basidiobolus meristosporus CBS 931.73</name>
    <dbReference type="NCBI Taxonomy" id="1314790"/>
    <lineage>
        <taxon>Eukaryota</taxon>
        <taxon>Fungi</taxon>
        <taxon>Fungi incertae sedis</taxon>
        <taxon>Zoopagomycota</taxon>
        <taxon>Entomophthoromycotina</taxon>
        <taxon>Basidiobolomycetes</taxon>
        <taxon>Basidiobolales</taxon>
        <taxon>Basidiobolaceae</taxon>
        <taxon>Basidiobolus</taxon>
    </lineage>
</organism>
<evidence type="ECO:0000256" key="2">
    <source>
        <dbReference type="SAM" id="SignalP"/>
    </source>
</evidence>
<keyword evidence="2" id="KW-0732">Signal</keyword>
<feature type="chain" id="PRO_5012960159" evidence="2">
    <location>
        <begin position="22"/>
        <end position="389"/>
    </location>
</feature>
<dbReference type="OrthoDB" id="5946976at2759"/>
<dbReference type="InParanoid" id="A0A1Y1Z5G6"/>
<feature type="domain" description="Beta-lactamase-related" evidence="3">
    <location>
        <begin position="34"/>
        <end position="372"/>
    </location>
</feature>
<sequence>MIFRLSSAITLGSLALSLTAAREISKEEVKSYADEFFGQLIKQGQLPGAVVSVVKDGKVIFTAGYGYSDLESKSPADPSNTIVQVGSISKTFTATSLLQLYEQGRIDLDNNINYYLQDEDKAQEFVLFSNNYRKNVTASNLLTHTSGLDTKMLGIVTNKPQNIPSSLLPALEHFPLRVRDVNETQAYSNHGYTLLGHAISKISNLPFTEYVRLNVLDPLGMDATTFAPHNASDPTMVKIRSSGKYKLAVNYDKNHKTGQFDRSPELYISLLPAGSLVSTADDMTKFMIAHLNHGAISEEQRILDPATIDLMHSRQFSPSAIADGTCYGFFETAYGPGLRMISHGGDTVGQSSQLSLFPEQNLGIFVSYNTNNIQTRKQFVEGSSIVSLN</sequence>
<dbReference type="SUPFAM" id="SSF56601">
    <property type="entry name" value="beta-lactamase/transpeptidase-like"/>
    <property type="match status" value="1"/>
</dbReference>
<evidence type="ECO:0000259" key="3">
    <source>
        <dbReference type="Pfam" id="PF00144"/>
    </source>
</evidence>
<dbReference type="EMBL" id="MCFE01000025">
    <property type="protein sequence ID" value="ORY05456.1"/>
    <property type="molecule type" value="Genomic_DNA"/>
</dbReference>
<dbReference type="PANTHER" id="PTHR46825">
    <property type="entry name" value="D-ALANYL-D-ALANINE-CARBOXYPEPTIDASE/ENDOPEPTIDASE AMPH"/>
    <property type="match status" value="1"/>
</dbReference>
<proteinExistence type="inferred from homology"/>
<reference evidence="4 5" key="1">
    <citation type="submission" date="2016-07" db="EMBL/GenBank/DDBJ databases">
        <title>Pervasive Adenine N6-methylation of Active Genes in Fungi.</title>
        <authorList>
            <consortium name="DOE Joint Genome Institute"/>
            <person name="Mondo S.J."/>
            <person name="Dannebaum R.O."/>
            <person name="Kuo R.C."/>
            <person name="Labutti K."/>
            <person name="Haridas S."/>
            <person name="Kuo A."/>
            <person name="Salamov A."/>
            <person name="Ahrendt S.R."/>
            <person name="Lipzen A."/>
            <person name="Sullivan W."/>
            <person name="Andreopoulos W.B."/>
            <person name="Clum A."/>
            <person name="Lindquist E."/>
            <person name="Daum C."/>
            <person name="Ramamoorthy G.K."/>
            <person name="Gryganskyi A."/>
            <person name="Culley D."/>
            <person name="Magnuson J.K."/>
            <person name="James T.Y."/>
            <person name="O'Malley M.A."/>
            <person name="Stajich J.E."/>
            <person name="Spatafora J.W."/>
            <person name="Visel A."/>
            <person name="Grigoriev I.V."/>
        </authorList>
    </citation>
    <scope>NUCLEOTIDE SEQUENCE [LARGE SCALE GENOMIC DNA]</scope>
    <source>
        <strain evidence="4 5">CBS 931.73</strain>
    </source>
</reference>
<dbReference type="Proteomes" id="UP000193498">
    <property type="component" value="Unassembled WGS sequence"/>
</dbReference>
<dbReference type="InterPro" id="IPR012338">
    <property type="entry name" value="Beta-lactam/transpept-like"/>
</dbReference>
<dbReference type="Pfam" id="PF00144">
    <property type="entry name" value="Beta-lactamase"/>
    <property type="match status" value="1"/>
</dbReference>
<dbReference type="Gene3D" id="3.40.710.10">
    <property type="entry name" value="DD-peptidase/beta-lactamase superfamily"/>
    <property type="match status" value="1"/>
</dbReference>
<feature type="signal peptide" evidence="2">
    <location>
        <begin position="1"/>
        <end position="21"/>
    </location>
</feature>
<name>A0A1Y1Z5G6_9FUNG</name>
<dbReference type="PANTHER" id="PTHR46825:SF9">
    <property type="entry name" value="BETA-LACTAMASE-RELATED DOMAIN-CONTAINING PROTEIN"/>
    <property type="match status" value="1"/>
</dbReference>
<dbReference type="STRING" id="1314790.A0A1Y1Z5G6"/>